<dbReference type="InterPro" id="IPR024393">
    <property type="entry name" value="MscS_porin"/>
</dbReference>
<evidence type="ECO:0000256" key="2">
    <source>
        <dbReference type="ARBA" id="ARBA00008017"/>
    </source>
</evidence>
<comment type="subcellular location">
    <subcellularLocation>
        <location evidence="1">Cell membrane</location>
        <topology evidence="1">Multi-pass membrane protein</topology>
    </subcellularLocation>
</comment>
<dbReference type="STRING" id="1715285.SOFFGTOCOR_0216"/>
<sequence>MCLIVVFLFSLLINTTLSAMPIVSQDESQIKHQLKQLELNKDSKDVEIIKTLQNSLKWIAEFNDSDSKSKFYQEIINNYPKIIKELKQKLLKENNQIVSTKVGLSLSELEQHILKLSSQLLDQGRLIQQEQDKGREVTESLGLLPQKLSESRHLLNESVMRFQHFGTPSSLLAEAQYTLIKSEVNARKSMVNELELAQLSANNRQEISRIKLELYKKRYHKIDLELQNLRDFQNSKRQQKAILAIEHNKMLAEQSELIPFLKEHFFINHKMSQELTKQVSRINSITSRQKKIFINIKDARQVLTTIREQAQWISSFTALGEALRSQLLRLPDIPKSQQLDHEMAFLRMQRLNYEYNFEHLNSLNTFEQKKINKLTREQTQFYLSLIKTRQEILLSLISGLDTEILELTKLNVAIGQLTDVLKEVKDASNRYLFWVADVTPVNIKYPLILITDIGHLLSLNILSQLVCAFKIIMTTQDTFLCLLGSFSLVVFGFNIRKHYQAFLDRSSFRIGNVTQDRFYLTIRAIFWSIIVALPLPILWSAIGYGLKNAWQYSMAAAIGYGITSTTPLLWLFMISETFSRQTGLFIAHFGWDKDSVNRAMRYYRMAIFVIVPLVMIIITFKHYGNREFTASIGRFCFIMLCIALNLITNHLHRLQIPLYLDKNGSGENIINHVLWWIVLLSPVFAGIFSIFGYLSTSQALLVRLETSVAIWFVILIIYHTIRRWMLIQRRKLAFERAKQKRAEILAQRAKCGEDNQSINSSSKCNFDIEEQMIDLNVISTQSVRLARSILTMIALVLLIWLWSELRTAFAFLENIRLWDVISIVNGVDTIRSISIRSIFITILIIIITTQLVRNFPALLELAVLQHLDLTPGTGYAISTLTKYTITIVGAIIGFSMLGIDWSKLQWLIAAMGVGLGFGLQEIFANIISGLIILFEKPIRIGDTVTIRDLTGSVTKIKTRATILTDWDRKEIIVPNKAFITEQFINWSLSDTVTRVVMFIPATIDTDSNLVTTTILKAAECSSMVLNNPAPEVYLVDLQDGIQVFELRVYAAEMGHRLPVRHEINQNILMFFAENGIILPFPPFQAKVNILNASMKNNRLYKNNFLRKSG</sequence>
<feature type="transmembrane region" description="Helical" evidence="7">
    <location>
        <begin position="524"/>
        <end position="546"/>
    </location>
</feature>
<name>A0A0M6W739_9GAMM</name>
<evidence type="ECO:0000256" key="7">
    <source>
        <dbReference type="SAM" id="Phobius"/>
    </source>
</evidence>
<feature type="transmembrane region" description="Helical" evidence="7">
    <location>
        <begin position="872"/>
        <end position="894"/>
    </location>
</feature>
<feature type="transmembrane region" description="Helical" evidence="7">
    <location>
        <begin position="632"/>
        <end position="652"/>
    </location>
</feature>
<dbReference type="Pfam" id="PF12794">
    <property type="entry name" value="MscS_TM"/>
    <property type="match status" value="1"/>
</dbReference>
<feature type="domain" description="Mechanosensitive ion channel MscS porin" evidence="11">
    <location>
        <begin position="33"/>
        <end position="255"/>
    </location>
</feature>
<dbReference type="SUPFAM" id="SSF82861">
    <property type="entry name" value="Mechanosensitive channel protein MscS (YggB), transmembrane region"/>
    <property type="match status" value="1"/>
</dbReference>
<accession>A0A0M6W739</accession>
<feature type="transmembrane region" description="Helical" evidence="7">
    <location>
        <begin position="700"/>
        <end position="721"/>
    </location>
</feature>
<evidence type="ECO:0000256" key="5">
    <source>
        <dbReference type="ARBA" id="ARBA00022989"/>
    </source>
</evidence>
<feature type="transmembrane region" description="Helical" evidence="7">
    <location>
        <begin position="834"/>
        <end position="852"/>
    </location>
</feature>
<dbReference type="InterPro" id="IPR025692">
    <property type="entry name" value="MscS_IM_dom1"/>
</dbReference>
<keyword evidence="15" id="KW-1185">Reference proteome</keyword>
<dbReference type="AlphaFoldDB" id="A0A0M6W739"/>
<dbReference type="InterPro" id="IPR049278">
    <property type="entry name" value="MS_channel_C"/>
</dbReference>
<feature type="transmembrane region" description="Helical" evidence="7">
    <location>
        <begin position="477"/>
        <end position="495"/>
    </location>
</feature>
<dbReference type="InterPro" id="IPR010920">
    <property type="entry name" value="LSM_dom_sf"/>
</dbReference>
<keyword evidence="5 7" id="KW-1133">Transmembrane helix</keyword>
<proteinExistence type="inferred from homology"/>
<reference evidence="15" key="1">
    <citation type="submission" date="2015-05" db="EMBL/GenBank/DDBJ databases">
        <authorList>
            <person name="Manzano-Marin A."/>
        </authorList>
    </citation>
    <scope>NUCLEOTIDE SEQUENCE [LARGE SCALE GENOMIC DNA]</scope>
    <source>
        <strain evidence="15">officinalis</strain>
    </source>
</reference>
<dbReference type="InterPro" id="IPR049142">
    <property type="entry name" value="MS_channel_1st"/>
</dbReference>
<dbReference type="Gene3D" id="2.30.30.60">
    <property type="match status" value="1"/>
</dbReference>
<feature type="domain" description="Mechanosensitive ion channel MscS" evidence="9">
    <location>
        <begin position="922"/>
        <end position="987"/>
    </location>
</feature>
<feature type="transmembrane region" description="Helical" evidence="7">
    <location>
        <begin position="906"/>
        <end position="934"/>
    </location>
</feature>
<dbReference type="GO" id="GO:0005886">
    <property type="term" value="C:plasma membrane"/>
    <property type="evidence" value="ECO:0007669"/>
    <property type="project" value="UniProtKB-SubCell"/>
</dbReference>
<dbReference type="Gene3D" id="1.10.287.1260">
    <property type="match status" value="1"/>
</dbReference>
<evidence type="ECO:0000256" key="6">
    <source>
        <dbReference type="ARBA" id="ARBA00023136"/>
    </source>
</evidence>
<keyword evidence="3" id="KW-1003">Cell membrane</keyword>
<feature type="transmembrane region" description="Helical" evidence="7">
    <location>
        <begin position="673"/>
        <end position="694"/>
    </location>
</feature>
<feature type="domain" description="Mechanosensitive ion channel MscS C-terminal" evidence="12">
    <location>
        <begin position="996"/>
        <end position="1077"/>
    </location>
</feature>
<feature type="transmembrane region" description="Helical" evidence="7">
    <location>
        <begin position="785"/>
        <end position="802"/>
    </location>
</feature>
<evidence type="ECO:0000259" key="12">
    <source>
        <dbReference type="Pfam" id="PF21082"/>
    </source>
</evidence>
<dbReference type="NCBIfam" id="NF008180">
    <property type="entry name" value="PRK10929.1"/>
    <property type="match status" value="1"/>
</dbReference>
<dbReference type="Pfam" id="PF21082">
    <property type="entry name" value="MS_channel_3rd"/>
    <property type="match status" value="1"/>
</dbReference>
<evidence type="ECO:0000313" key="15">
    <source>
        <dbReference type="Proteomes" id="UP000242301"/>
    </source>
</evidence>
<evidence type="ECO:0000259" key="10">
    <source>
        <dbReference type="Pfam" id="PF12794"/>
    </source>
</evidence>
<gene>
    <name evidence="14" type="primary">mscM</name>
    <name evidence="14" type="ORF">SOFFGTOCOR_0216</name>
</gene>
<evidence type="ECO:0000256" key="8">
    <source>
        <dbReference type="SAM" id="SignalP"/>
    </source>
</evidence>
<dbReference type="InterPro" id="IPR023408">
    <property type="entry name" value="MscS_beta-dom_sf"/>
</dbReference>
<dbReference type="PANTHER" id="PTHR30347:SF9">
    <property type="entry name" value="MINICONDUCTANCE MECHANOSENSITIVE CHANNEL MSCM"/>
    <property type="match status" value="1"/>
</dbReference>
<dbReference type="PROSITE" id="PS01246">
    <property type="entry name" value="UPF0003"/>
    <property type="match status" value="1"/>
</dbReference>
<evidence type="ECO:0000259" key="13">
    <source>
        <dbReference type="Pfam" id="PF21088"/>
    </source>
</evidence>
<dbReference type="InterPro" id="IPR006686">
    <property type="entry name" value="MscS_channel_CS"/>
</dbReference>
<dbReference type="GO" id="GO:0008381">
    <property type="term" value="F:mechanosensitive monoatomic ion channel activity"/>
    <property type="evidence" value="ECO:0007669"/>
    <property type="project" value="UniProtKB-ARBA"/>
</dbReference>
<dbReference type="InterPro" id="IPR011066">
    <property type="entry name" value="MscS_channel_C_sf"/>
</dbReference>
<evidence type="ECO:0000256" key="4">
    <source>
        <dbReference type="ARBA" id="ARBA00022692"/>
    </source>
</evidence>
<evidence type="ECO:0000256" key="1">
    <source>
        <dbReference type="ARBA" id="ARBA00004651"/>
    </source>
</evidence>
<dbReference type="SUPFAM" id="SSF82689">
    <property type="entry name" value="Mechanosensitive channel protein MscS (YggB), C-terminal domain"/>
    <property type="match status" value="1"/>
</dbReference>
<dbReference type="Pfam" id="PF21088">
    <property type="entry name" value="MS_channel_1st"/>
    <property type="match status" value="1"/>
</dbReference>
<keyword evidence="6 7" id="KW-0472">Membrane</keyword>
<dbReference type="Pfam" id="PF00924">
    <property type="entry name" value="MS_channel_2nd"/>
    <property type="match status" value="1"/>
</dbReference>
<feature type="signal peptide" evidence="8">
    <location>
        <begin position="1"/>
        <end position="19"/>
    </location>
</feature>
<evidence type="ECO:0000256" key="3">
    <source>
        <dbReference type="ARBA" id="ARBA00022475"/>
    </source>
</evidence>
<feature type="domain" description="Mechanosensitive ion channel inner membrane" evidence="10">
    <location>
        <begin position="484"/>
        <end position="818"/>
    </location>
</feature>
<dbReference type="Gene3D" id="3.30.70.100">
    <property type="match status" value="1"/>
</dbReference>
<comment type="similarity">
    <text evidence="2">Belongs to the MscS (TC 1.A.23) family.</text>
</comment>
<feature type="transmembrane region" description="Helical" evidence="7">
    <location>
        <begin position="552"/>
        <end position="572"/>
    </location>
</feature>
<keyword evidence="4 7" id="KW-0812">Transmembrane</keyword>
<dbReference type="Proteomes" id="UP000242301">
    <property type="component" value="Unassembled WGS sequence"/>
</dbReference>
<keyword evidence="8" id="KW-0732">Signal</keyword>
<feature type="transmembrane region" description="Helical" evidence="7">
    <location>
        <begin position="602"/>
        <end position="620"/>
    </location>
</feature>
<evidence type="ECO:0000259" key="9">
    <source>
        <dbReference type="Pfam" id="PF00924"/>
    </source>
</evidence>
<evidence type="ECO:0000313" key="14">
    <source>
        <dbReference type="EMBL" id="CRK85653.1"/>
    </source>
</evidence>
<dbReference type="SUPFAM" id="SSF50182">
    <property type="entry name" value="Sm-like ribonucleoproteins"/>
    <property type="match status" value="1"/>
</dbReference>
<evidence type="ECO:0000259" key="11">
    <source>
        <dbReference type="Pfam" id="PF12795"/>
    </source>
</evidence>
<dbReference type="InterPro" id="IPR052702">
    <property type="entry name" value="MscS-like_channel"/>
</dbReference>
<feature type="chain" id="PRO_5005806228" evidence="8">
    <location>
        <begin position="20"/>
        <end position="1109"/>
    </location>
</feature>
<organism evidence="14 15">
    <name type="scientific">Candidatus Providencia siddallii</name>
    <dbReference type="NCBI Taxonomy" id="1715285"/>
    <lineage>
        <taxon>Bacteria</taxon>
        <taxon>Pseudomonadati</taxon>
        <taxon>Pseudomonadota</taxon>
        <taxon>Gammaproteobacteria</taxon>
        <taxon>Enterobacterales</taxon>
        <taxon>Morganellaceae</taxon>
        <taxon>Providencia</taxon>
    </lineage>
</organism>
<feature type="domain" description="Mechanosensitive ion channel transmembrane helices 2/3" evidence="13">
    <location>
        <begin position="879"/>
        <end position="920"/>
    </location>
</feature>
<dbReference type="InterPro" id="IPR006685">
    <property type="entry name" value="MscS_channel_2nd"/>
</dbReference>
<dbReference type="Pfam" id="PF12795">
    <property type="entry name" value="MscS_porin"/>
    <property type="match status" value="1"/>
</dbReference>
<dbReference type="InterPro" id="IPR011014">
    <property type="entry name" value="MscS_channel_TM-2"/>
</dbReference>
<dbReference type="PANTHER" id="PTHR30347">
    <property type="entry name" value="POTASSIUM CHANNEL RELATED"/>
    <property type="match status" value="1"/>
</dbReference>
<dbReference type="EMBL" id="CVRF01000002">
    <property type="protein sequence ID" value="CRK85653.1"/>
    <property type="molecule type" value="Genomic_DNA"/>
</dbReference>
<protein>
    <submittedName>
        <fullName evidence="14">Miniconductance mechanosensitive channel MscM</fullName>
    </submittedName>
</protein>